<protein>
    <submittedName>
        <fullName evidence="5">Glycosyltransferase</fullName>
    </submittedName>
</protein>
<keyword evidence="3 5" id="KW-0808">Transferase</keyword>
<dbReference type="OrthoDB" id="6836202at2"/>
<comment type="similarity">
    <text evidence="1">Belongs to the glycosyltransferase 2 family.</text>
</comment>
<dbReference type="AlphaFoldDB" id="A0A5R9L422"/>
<evidence type="ECO:0000313" key="6">
    <source>
        <dbReference type="Proteomes" id="UP000306402"/>
    </source>
</evidence>
<evidence type="ECO:0000256" key="3">
    <source>
        <dbReference type="ARBA" id="ARBA00022679"/>
    </source>
</evidence>
<evidence type="ECO:0000256" key="2">
    <source>
        <dbReference type="ARBA" id="ARBA00022676"/>
    </source>
</evidence>
<accession>A0A5R9L422</accession>
<dbReference type="EMBL" id="VCEJ01000002">
    <property type="protein sequence ID" value="TLV03303.1"/>
    <property type="molecule type" value="Genomic_DNA"/>
</dbReference>
<evidence type="ECO:0000256" key="1">
    <source>
        <dbReference type="ARBA" id="ARBA00006739"/>
    </source>
</evidence>
<proteinExistence type="inferred from homology"/>
<dbReference type="RefSeq" id="WP_138364510.1">
    <property type="nucleotide sequence ID" value="NZ_VCEJ01000002.1"/>
</dbReference>
<gene>
    <name evidence="5" type="ORF">FEN17_06740</name>
</gene>
<dbReference type="GO" id="GO:0016757">
    <property type="term" value="F:glycosyltransferase activity"/>
    <property type="evidence" value="ECO:0007669"/>
    <property type="project" value="UniProtKB-KW"/>
</dbReference>
<dbReference type="InterPro" id="IPR029044">
    <property type="entry name" value="Nucleotide-diphossugar_trans"/>
</dbReference>
<sequence length="256" mass="30331">MREQPDNKPVDIDVVILSYARNAELQQVTLQALESLEKSEDPEKVRFHVIVIESNKELKPYQYPFSKTVYPWQRFGYHRYMNIGIGMTKSKYVCIANNDLIFHKGWATEILNAFESDPDLQSVSPACSIHHPEQGIALNSGLHYGYEVRRELIGWCILFKRDMLKITGKLDPAFKFWFADNDYGNTLEKYKLKHALVTSSIVDHLESRTLKTKTTKEQMELTSRERFYYEYKWQGRSYFSYLNNIRKFYKNLRKIR</sequence>
<keyword evidence="2" id="KW-0328">Glycosyltransferase</keyword>
<dbReference type="PANTHER" id="PTHR43179">
    <property type="entry name" value="RHAMNOSYLTRANSFERASE WBBL"/>
    <property type="match status" value="1"/>
</dbReference>
<organism evidence="5 6">
    <name type="scientific">Dyadobacter luticola</name>
    <dbReference type="NCBI Taxonomy" id="1979387"/>
    <lineage>
        <taxon>Bacteria</taxon>
        <taxon>Pseudomonadati</taxon>
        <taxon>Bacteroidota</taxon>
        <taxon>Cytophagia</taxon>
        <taxon>Cytophagales</taxon>
        <taxon>Spirosomataceae</taxon>
        <taxon>Dyadobacter</taxon>
    </lineage>
</organism>
<dbReference type="Gene3D" id="3.90.550.10">
    <property type="entry name" value="Spore Coat Polysaccharide Biosynthesis Protein SpsA, Chain A"/>
    <property type="match status" value="1"/>
</dbReference>
<dbReference type="SUPFAM" id="SSF53448">
    <property type="entry name" value="Nucleotide-diphospho-sugar transferases"/>
    <property type="match status" value="1"/>
</dbReference>
<dbReference type="PANTHER" id="PTHR43179:SF12">
    <property type="entry name" value="GALACTOFURANOSYLTRANSFERASE GLFT2"/>
    <property type="match status" value="1"/>
</dbReference>
<evidence type="ECO:0000313" key="5">
    <source>
        <dbReference type="EMBL" id="TLV03303.1"/>
    </source>
</evidence>
<feature type="domain" description="Glycosyltransferase 2-like" evidence="4">
    <location>
        <begin position="14"/>
        <end position="119"/>
    </location>
</feature>
<reference evidence="5 6" key="1">
    <citation type="submission" date="2019-05" db="EMBL/GenBank/DDBJ databases">
        <authorList>
            <person name="Qu J.-H."/>
        </authorList>
    </citation>
    <scope>NUCLEOTIDE SEQUENCE [LARGE SCALE GENOMIC DNA]</scope>
    <source>
        <strain evidence="5 6">T17</strain>
    </source>
</reference>
<dbReference type="Pfam" id="PF00535">
    <property type="entry name" value="Glycos_transf_2"/>
    <property type="match status" value="1"/>
</dbReference>
<evidence type="ECO:0000259" key="4">
    <source>
        <dbReference type="Pfam" id="PF00535"/>
    </source>
</evidence>
<dbReference type="InterPro" id="IPR001173">
    <property type="entry name" value="Glyco_trans_2-like"/>
</dbReference>
<name>A0A5R9L422_9BACT</name>
<keyword evidence="6" id="KW-1185">Reference proteome</keyword>
<dbReference type="Proteomes" id="UP000306402">
    <property type="component" value="Unassembled WGS sequence"/>
</dbReference>
<comment type="caution">
    <text evidence="5">The sequence shown here is derived from an EMBL/GenBank/DDBJ whole genome shotgun (WGS) entry which is preliminary data.</text>
</comment>